<dbReference type="PANTHER" id="PTHR43800">
    <property type="entry name" value="PEPTIDYL-LYSINE N-ACETYLTRANSFERASE YJAB"/>
    <property type="match status" value="1"/>
</dbReference>
<keyword evidence="1 4" id="KW-0808">Transferase</keyword>
<dbReference type="InterPro" id="IPR016181">
    <property type="entry name" value="Acyl_CoA_acyltransferase"/>
</dbReference>
<dbReference type="RefSeq" id="WP_154509158.1">
    <property type="nucleotide sequence ID" value="NZ_JAXELC010000022.1"/>
</dbReference>
<comment type="caution">
    <text evidence="4">The sequence shown here is derived from an EMBL/GenBank/DDBJ whole genome shotgun (WGS) entry which is preliminary data.</text>
</comment>
<evidence type="ECO:0000313" key="5">
    <source>
        <dbReference type="Proteomes" id="UP000477488"/>
    </source>
</evidence>
<dbReference type="SUPFAM" id="SSF55729">
    <property type="entry name" value="Acyl-CoA N-acyltransferases (Nat)"/>
    <property type="match status" value="1"/>
</dbReference>
<name>A0A6L5XJ21_9BACT</name>
<dbReference type="PANTHER" id="PTHR43800:SF1">
    <property type="entry name" value="PEPTIDYL-LYSINE N-ACETYLTRANSFERASE YJAB"/>
    <property type="match status" value="1"/>
</dbReference>
<protein>
    <submittedName>
        <fullName evidence="4">GNAT family N-acetyltransferase</fullName>
    </submittedName>
</protein>
<dbReference type="InterPro" id="IPR000182">
    <property type="entry name" value="GNAT_dom"/>
</dbReference>
<dbReference type="Pfam" id="PF13508">
    <property type="entry name" value="Acetyltransf_7"/>
    <property type="match status" value="1"/>
</dbReference>
<sequence>MSTPSRAAASVAAEARWFIRRACAGDFPALAGLWRRSVEATHDFLLPGDLERIGAEVATVYLPGLGEVWLAEEGGRPAGFLGCDGPHVEMLFVKPELFGRGVGGALLRHARNRHGALRLEVNEQNARALAFYQRQGFVITGRSALDSAGRPYPLLHLAWRA</sequence>
<dbReference type="Gene3D" id="3.40.630.30">
    <property type="match status" value="1"/>
</dbReference>
<dbReference type="EMBL" id="VUMH01000002">
    <property type="protein sequence ID" value="MSS27108.1"/>
    <property type="molecule type" value="Genomic_DNA"/>
</dbReference>
<gene>
    <name evidence="4" type="ORF">FYJ44_03405</name>
</gene>
<accession>A0A6L5XJ21</accession>
<evidence type="ECO:0000256" key="2">
    <source>
        <dbReference type="ARBA" id="ARBA00023315"/>
    </source>
</evidence>
<keyword evidence="5" id="KW-1185">Reference proteome</keyword>
<feature type="domain" description="N-acetyltransferase" evidence="3">
    <location>
        <begin position="17"/>
        <end position="161"/>
    </location>
</feature>
<organism evidence="4 5">
    <name type="scientific">Desulfovibrio porci</name>
    <dbReference type="NCBI Taxonomy" id="2605782"/>
    <lineage>
        <taxon>Bacteria</taxon>
        <taxon>Pseudomonadati</taxon>
        <taxon>Thermodesulfobacteriota</taxon>
        <taxon>Desulfovibrionia</taxon>
        <taxon>Desulfovibrionales</taxon>
        <taxon>Desulfovibrionaceae</taxon>
        <taxon>Desulfovibrio</taxon>
    </lineage>
</organism>
<dbReference type="CDD" id="cd04301">
    <property type="entry name" value="NAT_SF"/>
    <property type="match status" value="1"/>
</dbReference>
<evidence type="ECO:0000256" key="1">
    <source>
        <dbReference type="ARBA" id="ARBA00022679"/>
    </source>
</evidence>
<reference evidence="4 5" key="1">
    <citation type="submission" date="2019-09" db="EMBL/GenBank/DDBJ databases">
        <title>In-depth cultivation of the pig gut microbiome towards novel bacterial diversity and tailored functional studies.</title>
        <authorList>
            <person name="Wylensek D."/>
            <person name="Hitch T.C.A."/>
            <person name="Clavel T."/>
        </authorList>
    </citation>
    <scope>NUCLEOTIDE SEQUENCE [LARGE SCALE GENOMIC DNA]</scope>
    <source>
        <strain evidence="4 5">PG-178-WT-4</strain>
    </source>
</reference>
<dbReference type="PROSITE" id="PS51186">
    <property type="entry name" value="GNAT"/>
    <property type="match status" value="1"/>
</dbReference>
<proteinExistence type="predicted"/>
<dbReference type="Proteomes" id="UP000477488">
    <property type="component" value="Unassembled WGS sequence"/>
</dbReference>
<keyword evidence="2" id="KW-0012">Acyltransferase</keyword>
<evidence type="ECO:0000259" key="3">
    <source>
        <dbReference type="PROSITE" id="PS51186"/>
    </source>
</evidence>
<dbReference type="GO" id="GO:0016747">
    <property type="term" value="F:acyltransferase activity, transferring groups other than amino-acyl groups"/>
    <property type="evidence" value="ECO:0007669"/>
    <property type="project" value="InterPro"/>
</dbReference>
<dbReference type="AlphaFoldDB" id="A0A6L5XJ21"/>
<evidence type="ECO:0000313" key="4">
    <source>
        <dbReference type="EMBL" id="MSS27108.1"/>
    </source>
</evidence>